<sequence>MSLNPFNVKINEKICEINKSDSKSNLLKEIRDKVYLIQPYDNYALTFYHNALYYFTANSKKYIVFGHDLEGHFAIEEKSRKIYHISNGKNDQCSYSLIFCNTNINNFISFNNVFIFMVLEQAKILNYENQCDSDDEKIFDILDNYFTECDPLSMAEDMFWHVRSYMLRDGFFPTNDTQINFYKDMMLKSNMTNE</sequence>
<dbReference type="AlphaFoldDB" id="A0A2K3TT17"/>
<reference evidence="1 2" key="1">
    <citation type="submission" date="2018-01" db="EMBL/GenBank/DDBJ databases">
        <title>Draft Genomic Sequencing Of Potential Extraintestinal Pathogenic Escherichia coli B8S18 Isolated From Retail Chicken Skin.</title>
        <authorList>
            <person name="Xu A."/>
            <person name="Tilman S."/>
            <person name="Wisser-Parker K."/>
            <person name="Sheen S."/>
            <person name="Sommers C."/>
        </authorList>
    </citation>
    <scope>NUCLEOTIDE SEQUENCE [LARGE SCALE GENOMIC DNA]</scope>
    <source>
        <strain evidence="1 2">B8S18Com</strain>
    </source>
</reference>
<protein>
    <submittedName>
        <fullName evidence="1">Uncharacterized protein</fullName>
    </submittedName>
</protein>
<dbReference type="Proteomes" id="UP000236598">
    <property type="component" value="Unassembled WGS sequence"/>
</dbReference>
<dbReference type="EMBL" id="PPHQ01000009">
    <property type="protein sequence ID" value="PNY67444.1"/>
    <property type="molecule type" value="Genomic_DNA"/>
</dbReference>
<organism evidence="1 2">
    <name type="scientific">Escherichia coli</name>
    <dbReference type="NCBI Taxonomy" id="562"/>
    <lineage>
        <taxon>Bacteria</taxon>
        <taxon>Pseudomonadati</taxon>
        <taxon>Pseudomonadota</taxon>
        <taxon>Gammaproteobacteria</taxon>
        <taxon>Enterobacterales</taxon>
        <taxon>Enterobacteriaceae</taxon>
        <taxon>Escherichia</taxon>
    </lineage>
</organism>
<dbReference type="InterPro" id="IPR025851">
    <property type="entry name" value="SUKH-4"/>
</dbReference>
<name>A0A2K3TT17_ECOLX</name>
<accession>A0A2K3TT17</accession>
<dbReference type="RefSeq" id="WP_103253621.1">
    <property type="nucleotide sequence ID" value="NZ_CAXUAK010000001.1"/>
</dbReference>
<evidence type="ECO:0000313" key="1">
    <source>
        <dbReference type="EMBL" id="PNY67444.1"/>
    </source>
</evidence>
<dbReference type="Pfam" id="PF14435">
    <property type="entry name" value="SUKH-4"/>
    <property type="match status" value="1"/>
</dbReference>
<evidence type="ECO:0000313" key="2">
    <source>
        <dbReference type="Proteomes" id="UP000236598"/>
    </source>
</evidence>
<proteinExistence type="predicted"/>
<comment type="caution">
    <text evidence="1">The sequence shown here is derived from an EMBL/GenBank/DDBJ whole genome shotgun (WGS) entry which is preliminary data.</text>
</comment>
<gene>
    <name evidence="1" type="ORF">C2M16_12720</name>
</gene>